<sequence length="65" mass="7547">MQKLKELYGLFFVIIFQVLTIKLKVTLCSLFFEGRFQLIVFACTAKGRMFSRKLHLLKVGCFGLL</sequence>
<name>A0ABX4FXY0_9GAMM</name>
<comment type="caution">
    <text evidence="2">The sequence shown here is derived from an EMBL/GenBank/DDBJ whole genome shotgun (WGS) entry which is preliminary data.</text>
</comment>
<feature type="transmembrane region" description="Helical" evidence="1">
    <location>
        <begin position="7"/>
        <end position="32"/>
    </location>
</feature>
<accession>A0ABX4FXY0</accession>
<gene>
    <name evidence="2" type="ORF">ASV53_11730</name>
</gene>
<keyword evidence="1" id="KW-1133">Transmembrane helix</keyword>
<evidence type="ECO:0000313" key="3">
    <source>
        <dbReference type="Proteomes" id="UP000215999"/>
    </source>
</evidence>
<organism evidence="2 3">
    <name type="scientific">Photobacterium sanguinicancri</name>
    <dbReference type="NCBI Taxonomy" id="875932"/>
    <lineage>
        <taxon>Bacteria</taxon>
        <taxon>Pseudomonadati</taxon>
        <taxon>Pseudomonadota</taxon>
        <taxon>Gammaproteobacteria</taxon>
        <taxon>Vibrionales</taxon>
        <taxon>Vibrionaceae</taxon>
        <taxon>Photobacterium</taxon>
    </lineage>
</organism>
<keyword evidence="3" id="KW-1185">Reference proteome</keyword>
<dbReference type="Proteomes" id="UP000215999">
    <property type="component" value="Unassembled WGS sequence"/>
</dbReference>
<proteinExistence type="predicted"/>
<evidence type="ECO:0000313" key="2">
    <source>
        <dbReference type="EMBL" id="OZS43748.1"/>
    </source>
</evidence>
<protein>
    <submittedName>
        <fullName evidence="2">Uncharacterized protein</fullName>
    </submittedName>
</protein>
<keyword evidence="1" id="KW-0472">Membrane</keyword>
<keyword evidence="1" id="KW-0812">Transmembrane</keyword>
<dbReference type="EMBL" id="NOIF01000066">
    <property type="protein sequence ID" value="OZS43748.1"/>
    <property type="molecule type" value="Genomic_DNA"/>
</dbReference>
<evidence type="ECO:0000256" key="1">
    <source>
        <dbReference type="SAM" id="Phobius"/>
    </source>
</evidence>
<reference evidence="2 3" key="1">
    <citation type="journal article" date="2016" name="Antonie Van Leeuwenhoek">
        <title>Photobacterium sanguinicancri sp. nov. isolated from marine animals.</title>
        <authorList>
            <person name="Gomez-Gil B."/>
            <person name="Roque A."/>
            <person name="Rotllant G."/>
            <person name="Romalde J.L."/>
            <person name="Doce A."/>
            <person name="Eggermont M."/>
            <person name="Defoirdt T."/>
        </authorList>
    </citation>
    <scope>NUCLEOTIDE SEQUENCE [LARGE SCALE GENOMIC DNA]</scope>
    <source>
        <strain evidence="2 3">CAIM 1827</strain>
    </source>
</reference>